<feature type="compositionally biased region" description="Basic and acidic residues" evidence="3">
    <location>
        <begin position="434"/>
        <end position="447"/>
    </location>
</feature>
<feature type="compositionally biased region" description="Low complexity" evidence="3">
    <location>
        <begin position="594"/>
        <end position="612"/>
    </location>
</feature>
<dbReference type="InterPro" id="IPR039539">
    <property type="entry name" value="Ras_GTPase_bind_prot"/>
</dbReference>
<evidence type="ECO:0000259" key="5">
    <source>
        <dbReference type="PROSITE" id="PS50177"/>
    </source>
</evidence>
<dbReference type="GO" id="GO:1990861">
    <property type="term" value="C:Ubp3-Bre5 deubiquitination complex"/>
    <property type="evidence" value="ECO:0007669"/>
    <property type="project" value="TreeGrafter"/>
</dbReference>
<dbReference type="EMBL" id="JADGJH010000944">
    <property type="protein sequence ID" value="KAJ3120680.1"/>
    <property type="molecule type" value="Genomic_DNA"/>
</dbReference>
<keyword evidence="7" id="KW-1185">Reference proteome</keyword>
<dbReference type="GO" id="GO:0034517">
    <property type="term" value="P:ribophagy"/>
    <property type="evidence" value="ECO:0007669"/>
    <property type="project" value="TreeGrafter"/>
</dbReference>
<organism evidence="6 7">
    <name type="scientific">Physocladia obscura</name>
    <dbReference type="NCBI Taxonomy" id="109957"/>
    <lineage>
        <taxon>Eukaryota</taxon>
        <taxon>Fungi</taxon>
        <taxon>Fungi incertae sedis</taxon>
        <taxon>Chytridiomycota</taxon>
        <taxon>Chytridiomycota incertae sedis</taxon>
        <taxon>Chytridiomycetes</taxon>
        <taxon>Chytridiales</taxon>
        <taxon>Chytriomycetaceae</taxon>
        <taxon>Physocladia</taxon>
    </lineage>
</organism>
<dbReference type="Pfam" id="PF00076">
    <property type="entry name" value="RRM_1"/>
    <property type="match status" value="1"/>
</dbReference>
<dbReference type="Pfam" id="PF02136">
    <property type="entry name" value="NTF2"/>
    <property type="match status" value="1"/>
</dbReference>
<evidence type="ECO:0000256" key="1">
    <source>
        <dbReference type="ARBA" id="ARBA00022884"/>
    </source>
</evidence>
<dbReference type="InterPro" id="IPR012677">
    <property type="entry name" value="Nucleotide-bd_a/b_plait_sf"/>
</dbReference>
<protein>
    <submittedName>
        <fullName evidence="6">Uncharacterized protein</fullName>
    </submittedName>
</protein>
<proteinExistence type="predicted"/>
<evidence type="ECO:0000256" key="2">
    <source>
        <dbReference type="PROSITE-ProRule" id="PRU00176"/>
    </source>
</evidence>
<feature type="domain" description="RRM" evidence="4">
    <location>
        <begin position="489"/>
        <end position="566"/>
    </location>
</feature>
<dbReference type="GO" id="GO:0016579">
    <property type="term" value="P:protein deubiquitination"/>
    <property type="evidence" value="ECO:0007669"/>
    <property type="project" value="TreeGrafter"/>
</dbReference>
<dbReference type="PROSITE" id="PS50177">
    <property type="entry name" value="NTF2_DOMAIN"/>
    <property type="match status" value="1"/>
</dbReference>
<dbReference type="PROSITE" id="PS50102">
    <property type="entry name" value="RRM"/>
    <property type="match status" value="1"/>
</dbReference>
<evidence type="ECO:0000256" key="3">
    <source>
        <dbReference type="SAM" id="MobiDB-lite"/>
    </source>
</evidence>
<dbReference type="InterPro" id="IPR002075">
    <property type="entry name" value="NTF2_dom"/>
</dbReference>
<keyword evidence="1 2" id="KW-0694">RNA-binding</keyword>
<name>A0AAD5XCA9_9FUNG</name>
<dbReference type="AlphaFoldDB" id="A0AAD5XCA9"/>
<feature type="region of interest" description="Disordered" evidence="3">
    <location>
        <begin position="1"/>
        <end position="24"/>
    </location>
</feature>
<dbReference type="InterPro" id="IPR035979">
    <property type="entry name" value="RBD_domain_sf"/>
</dbReference>
<dbReference type="CDD" id="cd00780">
    <property type="entry name" value="NTF2"/>
    <property type="match status" value="1"/>
</dbReference>
<feature type="domain" description="NTF2" evidence="5">
    <location>
        <begin position="46"/>
        <end position="162"/>
    </location>
</feature>
<dbReference type="GO" id="GO:1990904">
    <property type="term" value="C:ribonucleoprotein complex"/>
    <property type="evidence" value="ECO:0007669"/>
    <property type="project" value="TreeGrafter"/>
</dbReference>
<feature type="compositionally biased region" description="Gly residues" evidence="3">
    <location>
        <begin position="573"/>
        <end position="587"/>
    </location>
</feature>
<gene>
    <name evidence="6" type="ORF">HK100_012695</name>
</gene>
<accession>A0AAD5XCA9</accession>
<dbReference type="PANTHER" id="PTHR10693">
    <property type="entry name" value="RAS GTPASE-ACTIVATING PROTEIN-BINDING PROTEIN"/>
    <property type="match status" value="1"/>
</dbReference>
<feature type="compositionally biased region" description="Low complexity" evidence="3">
    <location>
        <begin position="10"/>
        <end position="24"/>
    </location>
</feature>
<feature type="compositionally biased region" description="Low complexity" evidence="3">
    <location>
        <begin position="563"/>
        <end position="572"/>
    </location>
</feature>
<dbReference type="SUPFAM" id="SSF54427">
    <property type="entry name" value="NTF2-like"/>
    <property type="match status" value="1"/>
</dbReference>
<dbReference type="Gene3D" id="3.10.450.50">
    <property type="match status" value="1"/>
</dbReference>
<evidence type="ECO:0000313" key="6">
    <source>
        <dbReference type="EMBL" id="KAJ3120680.1"/>
    </source>
</evidence>
<feature type="region of interest" description="Disordered" evidence="3">
    <location>
        <begin position="550"/>
        <end position="622"/>
    </location>
</feature>
<dbReference type="PANTHER" id="PTHR10693:SF20">
    <property type="entry name" value="AT27578P"/>
    <property type="match status" value="1"/>
</dbReference>
<dbReference type="Proteomes" id="UP001211907">
    <property type="component" value="Unassembled WGS sequence"/>
</dbReference>
<dbReference type="InterPro" id="IPR032710">
    <property type="entry name" value="NTF2-like_dom_sf"/>
</dbReference>
<dbReference type="GO" id="GO:0005829">
    <property type="term" value="C:cytosol"/>
    <property type="evidence" value="ECO:0007669"/>
    <property type="project" value="TreeGrafter"/>
</dbReference>
<evidence type="ECO:0000259" key="4">
    <source>
        <dbReference type="PROSITE" id="PS50102"/>
    </source>
</evidence>
<dbReference type="InterPro" id="IPR018222">
    <property type="entry name" value="Nuclear_transport_factor_2_euk"/>
</dbReference>
<dbReference type="GO" id="GO:0003729">
    <property type="term" value="F:mRNA binding"/>
    <property type="evidence" value="ECO:0007669"/>
    <property type="project" value="TreeGrafter"/>
</dbReference>
<dbReference type="Gene3D" id="3.30.70.330">
    <property type="match status" value="1"/>
</dbReference>
<sequence length="622" mass="66404">MTAEHHNIHPHSANSTSHANAAAHAAEAVSAKTADHLVPPVNAYEVGWLFVQEYYTFLNKEPHKLHCFYNSKSSFIHGMEGESMDTQAGQKEIQTRITELDFEDCKVLVSNVDSQLSHGGCIVIMVLGEMSNKGGASHKFSQCFVLAEQPSGYFVYNDMFRFLKEDIDNEYDEPADPMGENDYYNNVVQQHNHHRHNNLSNGIIDHHTVVDVIPTVPIIQSSAPISQPYLQHAPPARSPSPVVVPISLATAPRGRSPSPKQASTPQLITAVPFRAKSASPAPPSKKETVIAPIKKSSPVVSAAVPSSIVPLRPEETAEAATASPTAVTNVAVAIPTVVAAATVKAAATTVPLLGSPTKGGKKKQNNSSQAAAAANITLESSLSATSASLAKPKTWATLAATGSANGTKVEVAAIKKPVQTPSSSSSSQNNFKKTQGEDQSEFREVQRNNRSNGAGGAPSSYQNNNANNNNNGRHFGNQKQLSKDDYSRSIFFIIPGDQTLSELEIREFFSQAGNVIEVILPPGKGLCFVEFDDAVTASTIIGKPVTINGKLIRPEPRKPKVFNNNNNNNNNGNKGGNGGGGYNGNGRGQQQRHSGPPRGSNGYNNNYNGGNRPESQQGRATA</sequence>
<feature type="compositionally biased region" description="Polar residues" evidence="3">
    <location>
        <begin position="613"/>
        <end position="622"/>
    </location>
</feature>
<reference evidence="6" key="1">
    <citation type="submission" date="2020-05" db="EMBL/GenBank/DDBJ databases">
        <title>Phylogenomic resolution of chytrid fungi.</title>
        <authorList>
            <person name="Stajich J.E."/>
            <person name="Amses K."/>
            <person name="Simmons R."/>
            <person name="Seto K."/>
            <person name="Myers J."/>
            <person name="Bonds A."/>
            <person name="Quandt C.A."/>
            <person name="Barry K."/>
            <person name="Liu P."/>
            <person name="Grigoriev I."/>
            <person name="Longcore J.E."/>
            <person name="James T.Y."/>
        </authorList>
    </citation>
    <scope>NUCLEOTIDE SEQUENCE</scope>
    <source>
        <strain evidence="6">JEL0513</strain>
    </source>
</reference>
<dbReference type="FunFam" id="3.10.450.50:FF:000003">
    <property type="entry name" value="Nuclear transport factor 2 family protein"/>
    <property type="match status" value="1"/>
</dbReference>
<dbReference type="SUPFAM" id="SSF54928">
    <property type="entry name" value="RNA-binding domain, RBD"/>
    <property type="match status" value="1"/>
</dbReference>
<evidence type="ECO:0000313" key="7">
    <source>
        <dbReference type="Proteomes" id="UP001211907"/>
    </source>
</evidence>
<comment type="caution">
    <text evidence="6">The sequence shown here is derived from an EMBL/GenBank/DDBJ whole genome shotgun (WGS) entry which is preliminary data.</text>
</comment>
<dbReference type="InterPro" id="IPR000504">
    <property type="entry name" value="RRM_dom"/>
</dbReference>
<feature type="region of interest" description="Disordered" evidence="3">
    <location>
        <begin position="417"/>
        <end position="480"/>
    </location>
</feature>